<reference evidence="1 2" key="1">
    <citation type="journal article" date="2022" name="Allergy">
        <title>Genome assembly and annotation of Periplaneta americana reveal a comprehensive cockroach allergen profile.</title>
        <authorList>
            <person name="Wang L."/>
            <person name="Xiong Q."/>
            <person name="Saelim N."/>
            <person name="Wang L."/>
            <person name="Nong W."/>
            <person name="Wan A.T."/>
            <person name="Shi M."/>
            <person name="Liu X."/>
            <person name="Cao Q."/>
            <person name="Hui J.H.L."/>
            <person name="Sookrung N."/>
            <person name="Leung T.F."/>
            <person name="Tungtrongchitr A."/>
            <person name="Tsui S.K.W."/>
        </authorList>
    </citation>
    <scope>NUCLEOTIDE SEQUENCE [LARGE SCALE GENOMIC DNA]</scope>
    <source>
        <strain evidence="1">PWHHKU_190912</strain>
    </source>
</reference>
<evidence type="ECO:0000313" key="2">
    <source>
        <dbReference type="Proteomes" id="UP001148838"/>
    </source>
</evidence>
<organism evidence="1 2">
    <name type="scientific">Periplaneta americana</name>
    <name type="common">American cockroach</name>
    <name type="synonym">Blatta americana</name>
    <dbReference type="NCBI Taxonomy" id="6978"/>
    <lineage>
        <taxon>Eukaryota</taxon>
        <taxon>Metazoa</taxon>
        <taxon>Ecdysozoa</taxon>
        <taxon>Arthropoda</taxon>
        <taxon>Hexapoda</taxon>
        <taxon>Insecta</taxon>
        <taxon>Pterygota</taxon>
        <taxon>Neoptera</taxon>
        <taxon>Polyneoptera</taxon>
        <taxon>Dictyoptera</taxon>
        <taxon>Blattodea</taxon>
        <taxon>Blattoidea</taxon>
        <taxon>Blattidae</taxon>
        <taxon>Blattinae</taxon>
        <taxon>Periplaneta</taxon>
    </lineage>
</organism>
<name>A0ABQ8SLE6_PERAM</name>
<protein>
    <submittedName>
        <fullName evidence="1">Uncharacterized protein</fullName>
    </submittedName>
</protein>
<gene>
    <name evidence="1" type="ORF">ANN_23552</name>
</gene>
<dbReference type="Proteomes" id="UP001148838">
    <property type="component" value="Unassembled WGS sequence"/>
</dbReference>
<keyword evidence="2" id="KW-1185">Reference proteome</keyword>
<proteinExistence type="predicted"/>
<comment type="caution">
    <text evidence="1">The sequence shown here is derived from an EMBL/GenBank/DDBJ whole genome shotgun (WGS) entry which is preliminary data.</text>
</comment>
<sequence>MNKLCCTTVRISSVTYIAYVCGAAFVQISDVSLSATLLDPYRQNEIDSIEKVQRKEEKYVKMGKGHASSVELVTAIWYLARWWNIIGEEGNVNDGDEDGCSIFKISLLVLLPMTDSNSGKEQAERVFVYGQAGGNSREAAQMYRPTYPDKQHHLHHTHEHHFGLFLE</sequence>
<accession>A0ABQ8SLE6</accession>
<dbReference type="EMBL" id="JAJSOF020000025">
    <property type="protein sequence ID" value="KAJ4434980.1"/>
    <property type="molecule type" value="Genomic_DNA"/>
</dbReference>
<evidence type="ECO:0000313" key="1">
    <source>
        <dbReference type="EMBL" id="KAJ4434980.1"/>
    </source>
</evidence>